<dbReference type="KEGG" id="lmd:METH_09990"/>
<accession>V9VSF9</accession>
<evidence type="ECO:0000256" key="1">
    <source>
        <dbReference type="SAM" id="MobiDB-lite"/>
    </source>
</evidence>
<dbReference type="STRING" id="999552.METH_09990"/>
<organism evidence="3 4">
    <name type="scientific">Leisingera methylohalidivorans DSM 14336</name>
    <dbReference type="NCBI Taxonomy" id="999552"/>
    <lineage>
        <taxon>Bacteria</taxon>
        <taxon>Pseudomonadati</taxon>
        <taxon>Pseudomonadota</taxon>
        <taxon>Alphaproteobacteria</taxon>
        <taxon>Rhodobacterales</taxon>
        <taxon>Roseobacteraceae</taxon>
        <taxon>Leisingera</taxon>
    </lineage>
</organism>
<sequence>MQNIPRTSLPGWVPLETCRYLQHTEAGRPIRQLARKAGCHPSTILRQVRRVETLRDDPLIDEVLTYLAGCYQAAPGKACNAGTGPAKPAGRALTAGFEQEAASVLTLLGRGGAVLAAAEGMEMAVVVREGAEADRQKVAVSRPLAGALALSGWISCVRRGRISRYAITPAGRSALNRIIADQENRARARLEGGFAEAQTPFLAPDDSDKSSYGRKTRYSGSETPLEMLARLSDKDGNSFLTPGMISAGKRLREDFELAQISSHLMQEKLYFTQGSQALRSSSLEAGAAARKRMTEALQALGMGLSDIALRCCCHLEGLETAERNLGWPARSGKVVLRIALQHLTDYYGEASAQESELIG</sequence>
<protein>
    <recommendedName>
        <fullName evidence="2">DUF6456 domain-containing protein</fullName>
    </recommendedName>
</protein>
<dbReference type="OrthoDB" id="7476630at2"/>
<feature type="domain" description="DUF6456" evidence="2">
    <location>
        <begin position="217"/>
        <end position="348"/>
    </location>
</feature>
<keyword evidence="4" id="KW-1185">Reference proteome</keyword>
<dbReference type="Pfam" id="PF20057">
    <property type="entry name" value="DUF6456"/>
    <property type="match status" value="1"/>
</dbReference>
<evidence type="ECO:0000313" key="4">
    <source>
        <dbReference type="Proteomes" id="UP000018780"/>
    </source>
</evidence>
<dbReference type="EMBL" id="CP006773">
    <property type="protein sequence ID" value="AHD00963.1"/>
    <property type="molecule type" value="Genomic_DNA"/>
</dbReference>
<name>V9VSF9_9RHOB</name>
<gene>
    <name evidence="3" type="ORF">METH_09990</name>
</gene>
<proteinExistence type="predicted"/>
<dbReference type="Proteomes" id="UP000018780">
    <property type="component" value="Chromosome"/>
</dbReference>
<feature type="region of interest" description="Disordered" evidence="1">
    <location>
        <begin position="199"/>
        <end position="219"/>
    </location>
</feature>
<dbReference type="HOGENOM" id="CLU_070806_0_0_5"/>
<evidence type="ECO:0000313" key="3">
    <source>
        <dbReference type="EMBL" id="AHD00963.1"/>
    </source>
</evidence>
<dbReference type="RefSeq" id="WP_024090247.1">
    <property type="nucleotide sequence ID" value="NC_023135.1"/>
</dbReference>
<dbReference type="AlphaFoldDB" id="V9VSF9"/>
<evidence type="ECO:0000259" key="2">
    <source>
        <dbReference type="Pfam" id="PF20057"/>
    </source>
</evidence>
<dbReference type="PATRIC" id="fig|999552.6.peg.1991"/>
<reference evidence="3 4" key="1">
    <citation type="submission" date="2013-09" db="EMBL/GenBank/DDBJ databases">
        <authorList>
            <consortium name="DOE Joint Genome Institute"/>
            <person name="Klenk H.-P."/>
            <person name="Huntemann M."/>
            <person name="Han J."/>
            <person name="Chen A."/>
            <person name="Kyrpides N."/>
            <person name="Mavromatis K."/>
            <person name="Markowitz V."/>
            <person name="Palaniappan K."/>
            <person name="Ivanova N."/>
            <person name="Schaumberg A."/>
            <person name="Pati A."/>
            <person name="Liolios K."/>
            <person name="Nordberg H.P."/>
            <person name="Cantor M.N."/>
            <person name="Hua S.X."/>
            <person name="Woyke T."/>
        </authorList>
    </citation>
    <scope>NUCLEOTIDE SEQUENCE [LARGE SCALE GENOMIC DNA]</scope>
    <source>
        <strain evidence="3 4">DSM 14336</strain>
    </source>
</reference>
<dbReference type="InterPro" id="IPR045599">
    <property type="entry name" value="DUF6456"/>
</dbReference>